<feature type="domain" description="F-box" evidence="1">
    <location>
        <begin position="26"/>
        <end position="60"/>
    </location>
</feature>
<keyword evidence="4" id="KW-1185">Reference proteome</keyword>
<name>A0AAN8UYQ0_9MAGN</name>
<dbReference type="InterPro" id="IPR056592">
    <property type="entry name" value="Beta-prop_At3g26010-like"/>
</dbReference>
<evidence type="ECO:0000259" key="1">
    <source>
        <dbReference type="Pfam" id="PF00646"/>
    </source>
</evidence>
<dbReference type="InterPro" id="IPR017451">
    <property type="entry name" value="F-box-assoc_interact_dom"/>
</dbReference>
<dbReference type="PANTHER" id="PTHR31672:SF13">
    <property type="entry name" value="F-BOX PROTEIN CPR30-LIKE"/>
    <property type="match status" value="1"/>
</dbReference>
<dbReference type="EMBL" id="JBAMMX010000017">
    <property type="protein sequence ID" value="KAK6924350.1"/>
    <property type="molecule type" value="Genomic_DNA"/>
</dbReference>
<reference evidence="3 4" key="1">
    <citation type="submission" date="2023-12" db="EMBL/GenBank/DDBJ databases">
        <title>A high-quality genome assembly for Dillenia turbinata (Dilleniales).</title>
        <authorList>
            <person name="Chanderbali A."/>
        </authorList>
    </citation>
    <scope>NUCLEOTIDE SEQUENCE [LARGE SCALE GENOMIC DNA]</scope>
    <source>
        <strain evidence="3">LSX21</strain>
        <tissue evidence="3">Leaf</tissue>
    </source>
</reference>
<dbReference type="AlphaFoldDB" id="A0AAN8UYQ0"/>
<sequence>MDRARRPIKAAGSVNSKIHRDLREIIMENTLYFLPAKSVFRFSSVCRDWKLWIHTPFFKHNQSNSFSSISGFFCQQPGEPPSFLSLEHMAFGLPDPSLSFLPEEVDLRSSSNGLICCQGRSKDKSYYICNPVNKQFKKLSKPNADHGNEPAVVLIFEPSRLNFVAEFELVCAFQSTDFDNAYEFEIYNSANGSWKVSGEICFGNRRLEPRSGVHVKGTVYWKVHHGGVLAFDLNKDRSQLIPYGTRGSLGKMYGKVCTADATSNCIRVSILSNMYTNTMEMSSHVKTWEEKLHIPLSSSSLGGVPLDPHPSIRFAGENVAVIQNHSSLFSYDRKTQNFKLLAKSEYASWFIPYVNSLVEL</sequence>
<accession>A0AAN8UYQ0</accession>
<evidence type="ECO:0000313" key="4">
    <source>
        <dbReference type="Proteomes" id="UP001370490"/>
    </source>
</evidence>
<feature type="domain" description="F-box protein At3g26010-like beta-propeller" evidence="2">
    <location>
        <begin position="108"/>
        <end position="345"/>
    </location>
</feature>
<proteinExistence type="predicted"/>
<dbReference type="Proteomes" id="UP001370490">
    <property type="component" value="Unassembled WGS sequence"/>
</dbReference>
<dbReference type="SUPFAM" id="SSF81383">
    <property type="entry name" value="F-box domain"/>
    <property type="match status" value="1"/>
</dbReference>
<dbReference type="PANTHER" id="PTHR31672">
    <property type="entry name" value="BNACNNG10540D PROTEIN"/>
    <property type="match status" value="1"/>
</dbReference>
<dbReference type="InterPro" id="IPR001810">
    <property type="entry name" value="F-box_dom"/>
</dbReference>
<dbReference type="Pfam" id="PF24750">
    <property type="entry name" value="b-prop_At3g26010-like"/>
    <property type="match status" value="1"/>
</dbReference>
<evidence type="ECO:0000259" key="2">
    <source>
        <dbReference type="Pfam" id="PF24750"/>
    </source>
</evidence>
<protein>
    <submittedName>
        <fullName evidence="3">F-box domain</fullName>
    </submittedName>
</protein>
<gene>
    <name evidence="3" type="ORF">RJ641_010550</name>
</gene>
<evidence type="ECO:0000313" key="3">
    <source>
        <dbReference type="EMBL" id="KAK6924350.1"/>
    </source>
</evidence>
<dbReference type="InterPro" id="IPR036047">
    <property type="entry name" value="F-box-like_dom_sf"/>
</dbReference>
<organism evidence="3 4">
    <name type="scientific">Dillenia turbinata</name>
    <dbReference type="NCBI Taxonomy" id="194707"/>
    <lineage>
        <taxon>Eukaryota</taxon>
        <taxon>Viridiplantae</taxon>
        <taxon>Streptophyta</taxon>
        <taxon>Embryophyta</taxon>
        <taxon>Tracheophyta</taxon>
        <taxon>Spermatophyta</taxon>
        <taxon>Magnoliopsida</taxon>
        <taxon>eudicotyledons</taxon>
        <taxon>Gunneridae</taxon>
        <taxon>Pentapetalae</taxon>
        <taxon>Dilleniales</taxon>
        <taxon>Dilleniaceae</taxon>
        <taxon>Dillenia</taxon>
    </lineage>
</organism>
<dbReference type="InterPro" id="IPR050796">
    <property type="entry name" value="SCF_F-box_component"/>
</dbReference>
<dbReference type="Pfam" id="PF00646">
    <property type="entry name" value="F-box"/>
    <property type="match status" value="1"/>
</dbReference>
<dbReference type="NCBIfam" id="TIGR01640">
    <property type="entry name" value="F_box_assoc_1"/>
    <property type="match status" value="1"/>
</dbReference>
<comment type="caution">
    <text evidence="3">The sequence shown here is derived from an EMBL/GenBank/DDBJ whole genome shotgun (WGS) entry which is preliminary data.</text>
</comment>